<accession>A0ABQ2M7P0</accession>
<proteinExistence type="predicted"/>
<protein>
    <submittedName>
        <fullName evidence="1">Uncharacterized protein</fullName>
    </submittedName>
</protein>
<name>A0ABQ2M7P0_9ACTN</name>
<evidence type="ECO:0000313" key="1">
    <source>
        <dbReference type="EMBL" id="GGO47727.1"/>
    </source>
</evidence>
<reference evidence="2" key="1">
    <citation type="journal article" date="2019" name="Int. J. Syst. Evol. Microbiol.">
        <title>The Global Catalogue of Microorganisms (GCM) 10K type strain sequencing project: providing services to taxonomists for standard genome sequencing and annotation.</title>
        <authorList>
            <consortium name="The Broad Institute Genomics Platform"/>
            <consortium name="The Broad Institute Genome Sequencing Center for Infectious Disease"/>
            <person name="Wu L."/>
            <person name="Ma J."/>
        </authorList>
    </citation>
    <scope>NUCLEOTIDE SEQUENCE [LARGE SCALE GENOMIC DNA]</scope>
    <source>
        <strain evidence="2">CGMCC 4.7178</strain>
    </source>
</reference>
<dbReference type="EMBL" id="BMMP01000006">
    <property type="protein sequence ID" value="GGO47727.1"/>
    <property type="molecule type" value="Genomic_DNA"/>
</dbReference>
<evidence type="ECO:0000313" key="2">
    <source>
        <dbReference type="Proteomes" id="UP000631535"/>
    </source>
</evidence>
<dbReference type="Proteomes" id="UP000631535">
    <property type="component" value="Unassembled WGS sequence"/>
</dbReference>
<gene>
    <name evidence="1" type="ORF">GCM10012287_21030</name>
</gene>
<dbReference type="RefSeq" id="WP_229711772.1">
    <property type="nucleotide sequence ID" value="NZ_BMMP01000006.1"/>
</dbReference>
<keyword evidence="2" id="KW-1185">Reference proteome</keyword>
<comment type="caution">
    <text evidence="1">The sequence shown here is derived from an EMBL/GenBank/DDBJ whole genome shotgun (WGS) entry which is preliminary data.</text>
</comment>
<organism evidence="1 2">
    <name type="scientific">Streptomyces daqingensis</name>
    <dbReference type="NCBI Taxonomy" id="1472640"/>
    <lineage>
        <taxon>Bacteria</taxon>
        <taxon>Bacillati</taxon>
        <taxon>Actinomycetota</taxon>
        <taxon>Actinomycetes</taxon>
        <taxon>Kitasatosporales</taxon>
        <taxon>Streptomycetaceae</taxon>
        <taxon>Streptomyces</taxon>
    </lineage>
</organism>
<sequence length="105" mass="11772">MSEESYVDPVKMKRLAKSFELHAYDLQAHLKKFKQETGEEAISDGFGVLTESEEVTSAYVDYSHDVASAIKIVHEHLDAIAEALKKVTKNTEDNDEQVAVLFGKQ</sequence>
<dbReference type="Gene3D" id="1.10.287.1060">
    <property type="entry name" value="ESAT-6-like"/>
    <property type="match status" value="1"/>
</dbReference>